<proteinExistence type="predicted"/>
<name>N1PK60_DOTSN</name>
<organism evidence="2 3">
    <name type="scientific">Dothistroma septosporum (strain NZE10 / CBS 128990)</name>
    <name type="common">Red band needle blight fungus</name>
    <name type="synonym">Mycosphaerella pini</name>
    <dbReference type="NCBI Taxonomy" id="675120"/>
    <lineage>
        <taxon>Eukaryota</taxon>
        <taxon>Fungi</taxon>
        <taxon>Dikarya</taxon>
        <taxon>Ascomycota</taxon>
        <taxon>Pezizomycotina</taxon>
        <taxon>Dothideomycetes</taxon>
        <taxon>Dothideomycetidae</taxon>
        <taxon>Mycosphaerellales</taxon>
        <taxon>Mycosphaerellaceae</taxon>
        <taxon>Dothistroma</taxon>
    </lineage>
</organism>
<gene>
    <name evidence="2" type="ORF">DOTSEDRAFT_176085</name>
</gene>
<keyword evidence="3" id="KW-1185">Reference proteome</keyword>
<dbReference type="PANTHER" id="PTHR40788:SF2">
    <property type="entry name" value="CLR5 DOMAIN-CONTAINING PROTEIN"/>
    <property type="match status" value="1"/>
</dbReference>
<dbReference type="HOGENOM" id="CLU_019062_0_0_1"/>
<reference evidence="3" key="1">
    <citation type="journal article" date="2012" name="PLoS Genet.">
        <title>The genomes of the fungal plant pathogens Cladosporium fulvum and Dothistroma septosporum reveal adaptation to different hosts and lifestyles but also signatures of common ancestry.</title>
        <authorList>
            <person name="de Wit P.J.G.M."/>
            <person name="van der Burgt A."/>
            <person name="Oekmen B."/>
            <person name="Stergiopoulos I."/>
            <person name="Abd-Elsalam K.A."/>
            <person name="Aerts A.L."/>
            <person name="Bahkali A.H."/>
            <person name="Beenen H.G."/>
            <person name="Chettri P."/>
            <person name="Cox M.P."/>
            <person name="Datema E."/>
            <person name="de Vries R.P."/>
            <person name="Dhillon B."/>
            <person name="Ganley A.R."/>
            <person name="Griffiths S.A."/>
            <person name="Guo Y."/>
            <person name="Hamelin R.C."/>
            <person name="Henrissat B."/>
            <person name="Kabir M.S."/>
            <person name="Jashni M.K."/>
            <person name="Kema G."/>
            <person name="Klaubauf S."/>
            <person name="Lapidus A."/>
            <person name="Levasseur A."/>
            <person name="Lindquist E."/>
            <person name="Mehrabi R."/>
            <person name="Ohm R.A."/>
            <person name="Owen T.J."/>
            <person name="Salamov A."/>
            <person name="Schwelm A."/>
            <person name="Schijlen E."/>
            <person name="Sun H."/>
            <person name="van den Burg H.A."/>
            <person name="van Ham R.C.H.J."/>
            <person name="Zhang S."/>
            <person name="Goodwin S.B."/>
            <person name="Grigoriev I.V."/>
            <person name="Collemare J."/>
            <person name="Bradshaw R.E."/>
        </authorList>
    </citation>
    <scope>NUCLEOTIDE SEQUENCE [LARGE SCALE GENOMIC DNA]</scope>
    <source>
        <strain evidence="3">NZE10 / CBS 128990</strain>
    </source>
</reference>
<protein>
    <submittedName>
        <fullName evidence="2">Uncharacterized protein</fullName>
    </submittedName>
</protein>
<dbReference type="PANTHER" id="PTHR40788">
    <property type="entry name" value="CLR5 DOMAIN-CONTAINING PROTEIN-RELATED"/>
    <property type="match status" value="1"/>
</dbReference>
<accession>N1PK60</accession>
<feature type="region of interest" description="Disordered" evidence="1">
    <location>
        <begin position="1"/>
        <end position="24"/>
    </location>
</feature>
<evidence type="ECO:0000256" key="1">
    <source>
        <dbReference type="SAM" id="MobiDB-lite"/>
    </source>
</evidence>
<sequence>MLRAVGVGGPGGFPMPELGTPESVRKQRDERVASIFKHFRLLHNILERYESTIQKRWLKKTKEQKRRILLASWGGAMPTTHRADFEAFKKLRDDGESTGHRLRSHFMWPFINQEDLTKPRTLLLFLNARGRNPPSDFAAADFEAMHIGVIKHAISATFLNEYVMLFNGKTAESEYGQLLSWDDHPDAFQWLHTRKHMQPGEGLLILESQEKTMNFLVECAKEILHDVDMNGIVEVPIQSAPPSVSELETGLASLALMKAEAAYRVPAHLDWNRIESLLAAKCDAAEDHLWSLREDPSYFSYVLRDAREHRQEMVKDARGQTHPAFRFNKEEILWAHVIGDQVTSAHMSLEQWTELHRRAVELKELESKHASRIKPEDDLPEEYLFAILSFRHVLMQFTQVPIGKLKVSLFASPPWRAYFVRQPHDDLRQTSDVFMSKPGVHFQDPERLMLWLLQTLWEDDTSVFLLRMTNLVDQLQHIIDSDPKAKDFVSSYIAAQIGDLSILCECLHQTDLYQPWANMFEDQLVDLQDKVDADFDKRRQSWTRLVNATKGSETLLARYGVPVDGRFEYPVEKRRTKENTETLRKAEQNLDAFWTKVDELLHRNAGELHNTATRQLMLQPRLLHRTPEWVEREPEQVRRIEAVCKPLSEIYFDLERRTESTTKEDVGIPKPRSKEKTRGTGAPEPSAMNHITSTEVDSSAHQSTFRVDARALKVFRTIFHTPSPNSNPGEIPWADFVHAMVSTGFRHEKLYGSVWQFNPTRLDVERGIQFHEPHPSPKIPYYMARRHGRRLNRAYGWGGGMFVLAEKVGR</sequence>
<dbReference type="OrthoDB" id="2922289at2759"/>
<feature type="compositionally biased region" description="Gly residues" evidence="1">
    <location>
        <begin position="1"/>
        <end position="12"/>
    </location>
</feature>
<dbReference type="eggNOG" id="ENOG502QUCG">
    <property type="taxonomic scope" value="Eukaryota"/>
</dbReference>
<reference evidence="2 3" key="2">
    <citation type="journal article" date="2012" name="PLoS Pathog.">
        <title>Diverse lifestyles and strategies of plant pathogenesis encoded in the genomes of eighteen Dothideomycetes fungi.</title>
        <authorList>
            <person name="Ohm R.A."/>
            <person name="Feau N."/>
            <person name="Henrissat B."/>
            <person name="Schoch C.L."/>
            <person name="Horwitz B.A."/>
            <person name="Barry K.W."/>
            <person name="Condon B.J."/>
            <person name="Copeland A.C."/>
            <person name="Dhillon B."/>
            <person name="Glaser F."/>
            <person name="Hesse C.N."/>
            <person name="Kosti I."/>
            <person name="LaButti K."/>
            <person name="Lindquist E.A."/>
            <person name="Lucas S."/>
            <person name="Salamov A.A."/>
            <person name="Bradshaw R.E."/>
            <person name="Ciuffetti L."/>
            <person name="Hamelin R.C."/>
            <person name="Kema G.H.J."/>
            <person name="Lawrence C."/>
            <person name="Scott J.A."/>
            <person name="Spatafora J.W."/>
            <person name="Turgeon B.G."/>
            <person name="de Wit P.J.G.M."/>
            <person name="Zhong S."/>
            <person name="Goodwin S.B."/>
            <person name="Grigoriev I.V."/>
        </authorList>
    </citation>
    <scope>NUCLEOTIDE SEQUENCE [LARGE SCALE GENOMIC DNA]</scope>
    <source>
        <strain evidence="3">NZE10 / CBS 128990</strain>
    </source>
</reference>
<dbReference type="AlphaFoldDB" id="N1PK60"/>
<dbReference type="Proteomes" id="UP000016933">
    <property type="component" value="Unassembled WGS sequence"/>
</dbReference>
<feature type="region of interest" description="Disordered" evidence="1">
    <location>
        <begin position="660"/>
        <end position="689"/>
    </location>
</feature>
<evidence type="ECO:0000313" key="3">
    <source>
        <dbReference type="Proteomes" id="UP000016933"/>
    </source>
</evidence>
<dbReference type="OMA" id="WLLQTLW"/>
<dbReference type="EMBL" id="KB446541">
    <property type="protein sequence ID" value="EME42787.1"/>
    <property type="molecule type" value="Genomic_DNA"/>
</dbReference>
<dbReference type="STRING" id="675120.N1PK60"/>
<evidence type="ECO:0000313" key="2">
    <source>
        <dbReference type="EMBL" id="EME42787.1"/>
    </source>
</evidence>
<feature type="compositionally biased region" description="Basic and acidic residues" evidence="1">
    <location>
        <begin position="660"/>
        <end position="678"/>
    </location>
</feature>